<reference evidence="1" key="1">
    <citation type="submission" date="2022-09" db="EMBL/GenBank/DDBJ databases">
        <title>Maribacter litopenaei sp. nov., isolated from the intestinal tract of the Pacific White Shrimp, Litopenaeus vannamei.</title>
        <authorList>
            <person name="Kim S.Y."/>
            <person name="Hwang C.Y."/>
        </authorList>
    </citation>
    <scope>NUCLEOTIDE SEQUENCE</scope>
    <source>
        <strain evidence="1">HL-LV01</strain>
    </source>
</reference>
<keyword evidence="2" id="KW-1185">Reference proteome</keyword>
<evidence type="ECO:0000313" key="1">
    <source>
        <dbReference type="EMBL" id="UWX53682.1"/>
    </source>
</evidence>
<proteinExistence type="predicted"/>
<dbReference type="Proteomes" id="UP001059209">
    <property type="component" value="Chromosome"/>
</dbReference>
<organism evidence="1 2">
    <name type="scientific">Maribacter litopenaei</name>
    <dbReference type="NCBI Taxonomy" id="2976127"/>
    <lineage>
        <taxon>Bacteria</taxon>
        <taxon>Pseudomonadati</taxon>
        <taxon>Bacteroidota</taxon>
        <taxon>Flavobacteriia</taxon>
        <taxon>Flavobacteriales</taxon>
        <taxon>Flavobacteriaceae</taxon>
        <taxon>Maribacter</taxon>
    </lineage>
</organism>
<gene>
    <name evidence="1" type="ORF">NYZ99_10930</name>
</gene>
<protein>
    <submittedName>
        <fullName evidence="1">Uncharacterized protein</fullName>
    </submittedName>
</protein>
<dbReference type="RefSeq" id="WP_260571176.1">
    <property type="nucleotide sequence ID" value="NZ_CP104205.1"/>
</dbReference>
<evidence type="ECO:0000313" key="2">
    <source>
        <dbReference type="Proteomes" id="UP001059209"/>
    </source>
</evidence>
<sequence>MGDLNEPLLARAIQEITGATGKRDFTVEHPIDIMTSSKMFDPFKDKMIDDTVYELHLSLD</sequence>
<accession>A0ABY5Y3W3</accession>
<dbReference type="EMBL" id="CP104205">
    <property type="protein sequence ID" value="UWX53682.1"/>
    <property type="molecule type" value="Genomic_DNA"/>
</dbReference>
<name>A0ABY5Y3W3_9FLAO</name>